<organism evidence="4 5">
    <name type="scientific">Halocaridina rubra</name>
    <name type="common">Hawaiian red shrimp</name>
    <dbReference type="NCBI Taxonomy" id="373956"/>
    <lineage>
        <taxon>Eukaryota</taxon>
        <taxon>Metazoa</taxon>
        <taxon>Ecdysozoa</taxon>
        <taxon>Arthropoda</taxon>
        <taxon>Crustacea</taxon>
        <taxon>Multicrustacea</taxon>
        <taxon>Malacostraca</taxon>
        <taxon>Eumalacostraca</taxon>
        <taxon>Eucarida</taxon>
        <taxon>Decapoda</taxon>
        <taxon>Pleocyemata</taxon>
        <taxon>Caridea</taxon>
        <taxon>Atyoidea</taxon>
        <taxon>Atyidae</taxon>
        <taxon>Halocaridina</taxon>
    </lineage>
</organism>
<reference evidence="4 5" key="1">
    <citation type="submission" date="2023-11" db="EMBL/GenBank/DDBJ databases">
        <title>Halocaridina rubra genome assembly.</title>
        <authorList>
            <person name="Smith C."/>
        </authorList>
    </citation>
    <scope>NUCLEOTIDE SEQUENCE [LARGE SCALE GENOMIC DNA]</scope>
    <source>
        <strain evidence="4">EP-1</strain>
        <tissue evidence="4">Whole</tissue>
    </source>
</reference>
<evidence type="ECO:0000259" key="3">
    <source>
        <dbReference type="PROSITE" id="PS50041"/>
    </source>
</evidence>
<keyword evidence="2" id="KW-1015">Disulfide bond</keyword>
<dbReference type="EMBL" id="JAXCGZ010023582">
    <property type="protein sequence ID" value="KAK7007470.1"/>
    <property type="molecule type" value="Genomic_DNA"/>
</dbReference>
<dbReference type="PROSITE" id="PS00615">
    <property type="entry name" value="C_TYPE_LECTIN_1"/>
    <property type="match status" value="1"/>
</dbReference>
<keyword evidence="5" id="KW-1185">Reference proteome</keyword>
<evidence type="ECO:0000313" key="4">
    <source>
        <dbReference type="EMBL" id="KAK7007470.1"/>
    </source>
</evidence>
<dbReference type="PANTHER" id="PTHR22799">
    <property type="entry name" value="TETRANECTIN-RELATED"/>
    <property type="match status" value="1"/>
</dbReference>
<dbReference type="Proteomes" id="UP001381693">
    <property type="component" value="Unassembled WGS sequence"/>
</dbReference>
<dbReference type="AlphaFoldDB" id="A0AAN8W8V4"/>
<dbReference type="GO" id="GO:0005615">
    <property type="term" value="C:extracellular space"/>
    <property type="evidence" value="ECO:0007669"/>
    <property type="project" value="TreeGrafter"/>
</dbReference>
<dbReference type="InterPro" id="IPR016187">
    <property type="entry name" value="CTDL_fold"/>
</dbReference>
<dbReference type="Gene3D" id="3.10.100.10">
    <property type="entry name" value="Mannose-Binding Protein A, subunit A"/>
    <property type="match status" value="1"/>
</dbReference>
<dbReference type="InterPro" id="IPR001304">
    <property type="entry name" value="C-type_lectin-like"/>
</dbReference>
<evidence type="ECO:0000256" key="1">
    <source>
        <dbReference type="ARBA" id="ARBA00022734"/>
    </source>
</evidence>
<dbReference type="InterPro" id="IPR016186">
    <property type="entry name" value="C-type_lectin-like/link_sf"/>
</dbReference>
<dbReference type="GO" id="GO:0030246">
    <property type="term" value="F:carbohydrate binding"/>
    <property type="evidence" value="ECO:0007669"/>
    <property type="project" value="UniProtKB-KW"/>
</dbReference>
<dbReference type="InterPro" id="IPR051663">
    <property type="entry name" value="CLec_Tetranectin-domain"/>
</dbReference>
<accession>A0AAN8W8V4</accession>
<feature type="domain" description="C-type lectin" evidence="3">
    <location>
        <begin position="1"/>
        <end position="82"/>
    </location>
</feature>
<protein>
    <submittedName>
        <fullName evidence="4">Galactose binding</fullName>
    </submittedName>
</protein>
<dbReference type="InterPro" id="IPR018378">
    <property type="entry name" value="C-type_lectin_CS"/>
</dbReference>
<sequence length="91" mass="10368">MQNAEENENIISMSPVNDVWILVEDSAAENQWVNKVTGQSVNYTNWNAVEPNGGTNENCVILTQSRKWEDYPCSARFSYVCERSLSSFKDD</sequence>
<proteinExistence type="predicted"/>
<name>A0AAN8W8V4_HALRR</name>
<dbReference type="PROSITE" id="PS50041">
    <property type="entry name" value="C_TYPE_LECTIN_2"/>
    <property type="match status" value="1"/>
</dbReference>
<comment type="caution">
    <text evidence="4">The sequence shown here is derived from an EMBL/GenBank/DDBJ whole genome shotgun (WGS) entry which is preliminary data.</text>
</comment>
<gene>
    <name evidence="4" type="primary">MBL2_2</name>
    <name evidence="4" type="ORF">SK128_020447</name>
</gene>
<keyword evidence="1" id="KW-0430">Lectin</keyword>
<dbReference type="SUPFAM" id="SSF56436">
    <property type="entry name" value="C-type lectin-like"/>
    <property type="match status" value="1"/>
</dbReference>
<dbReference type="PANTHER" id="PTHR22799:SF6">
    <property type="entry name" value="C-TYPE LECTIN DOMAIN FAMILY 4 MEMBER M-LIKE"/>
    <property type="match status" value="1"/>
</dbReference>
<dbReference type="Pfam" id="PF00059">
    <property type="entry name" value="Lectin_C"/>
    <property type="match status" value="1"/>
</dbReference>
<evidence type="ECO:0000256" key="2">
    <source>
        <dbReference type="ARBA" id="ARBA00023157"/>
    </source>
</evidence>
<evidence type="ECO:0000313" key="5">
    <source>
        <dbReference type="Proteomes" id="UP001381693"/>
    </source>
</evidence>